<proteinExistence type="predicted"/>
<reference evidence="2" key="1">
    <citation type="journal article" date="2018" name="Genome Res.">
        <title>The genomic architecture and molecular evolution of ant odorant receptors.</title>
        <authorList>
            <person name="McKenzie S.K."/>
            <person name="Kronauer D.J.C."/>
        </authorList>
    </citation>
    <scope>NUCLEOTIDE SEQUENCE [LARGE SCALE GENOMIC DNA]</scope>
    <source>
        <strain evidence="2">Clonal line C1</strain>
    </source>
</reference>
<accession>A0A3L8DWE7</accession>
<reference evidence="2" key="2">
    <citation type="submission" date="2018-07" db="EMBL/GenBank/DDBJ databases">
        <authorList>
            <person name="Mckenzie S.K."/>
            <person name="Kronauer D.J.C."/>
        </authorList>
    </citation>
    <scope>NUCLEOTIDE SEQUENCE</scope>
    <source>
        <strain evidence="2">Clonal line C1</strain>
    </source>
</reference>
<feature type="compositionally biased region" description="Basic and acidic residues" evidence="1">
    <location>
        <begin position="68"/>
        <end position="85"/>
    </location>
</feature>
<dbReference type="Proteomes" id="UP000279307">
    <property type="component" value="Chromosome 3"/>
</dbReference>
<feature type="region of interest" description="Disordered" evidence="1">
    <location>
        <begin position="64"/>
        <end position="94"/>
    </location>
</feature>
<organism evidence="2">
    <name type="scientific">Ooceraea biroi</name>
    <name type="common">Clonal raider ant</name>
    <name type="synonym">Cerapachys biroi</name>
    <dbReference type="NCBI Taxonomy" id="2015173"/>
    <lineage>
        <taxon>Eukaryota</taxon>
        <taxon>Metazoa</taxon>
        <taxon>Ecdysozoa</taxon>
        <taxon>Arthropoda</taxon>
        <taxon>Hexapoda</taxon>
        <taxon>Insecta</taxon>
        <taxon>Pterygota</taxon>
        <taxon>Neoptera</taxon>
        <taxon>Endopterygota</taxon>
        <taxon>Hymenoptera</taxon>
        <taxon>Apocrita</taxon>
        <taxon>Aculeata</taxon>
        <taxon>Formicoidea</taxon>
        <taxon>Formicidae</taxon>
        <taxon>Dorylinae</taxon>
        <taxon>Ooceraea</taxon>
    </lineage>
</organism>
<dbReference type="EMBL" id="QOIP01000003">
    <property type="protein sequence ID" value="RLU24784.1"/>
    <property type="molecule type" value="Genomic_DNA"/>
</dbReference>
<name>A0A3L8DWE7_OOCBI</name>
<comment type="caution">
    <text evidence="2">The sequence shown here is derived from an EMBL/GenBank/DDBJ whole genome shotgun (WGS) entry which is preliminary data.</text>
</comment>
<dbReference type="AlphaFoldDB" id="A0A3L8DWE7"/>
<evidence type="ECO:0000256" key="1">
    <source>
        <dbReference type="SAM" id="MobiDB-lite"/>
    </source>
</evidence>
<protein>
    <submittedName>
        <fullName evidence="2">Uncharacterized protein</fullName>
    </submittedName>
</protein>
<evidence type="ECO:0000313" key="2">
    <source>
        <dbReference type="EMBL" id="RLU24784.1"/>
    </source>
</evidence>
<gene>
    <name evidence="2" type="ORF">DMN91_002874</name>
</gene>
<sequence length="153" mass="16550">MMEKARIIKLSWENKQKEPSVNKVHLDPRSVSCCLVNESLITARGCSPQGLLHLSRSAATTGACHTGKRTEENVRARAEKREQGKKSRRHVNSHVVSDRPCRMNACKKGAPCCLAIPHCASKFVNTDGDHAVSLLGVSISDKESGAVGFSAVS</sequence>